<dbReference type="InterPro" id="IPR037238">
    <property type="entry name" value="YbiA-like_sf"/>
</dbReference>
<evidence type="ECO:0000313" key="1">
    <source>
        <dbReference type="EMBL" id="CAD2188386.1"/>
    </source>
</evidence>
<organism evidence="1 2">
    <name type="scientific">Meloidogyne enterolobii</name>
    <name type="common">Root-knot nematode worm</name>
    <name type="synonym">Meloidogyne mayaguensis</name>
    <dbReference type="NCBI Taxonomy" id="390850"/>
    <lineage>
        <taxon>Eukaryota</taxon>
        <taxon>Metazoa</taxon>
        <taxon>Ecdysozoa</taxon>
        <taxon>Nematoda</taxon>
        <taxon>Chromadorea</taxon>
        <taxon>Rhabditida</taxon>
        <taxon>Tylenchina</taxon>
        <taxon>Tylenchomorpha</taxon>
        <taxon>Tylenchoidea</taxon>
        <taxon>Meloidogynidae</taxon>
        <taxon>Meloidogyninae</taxon>
        <taxon>Meloidogyne</taxon>
    </lineage>
</organism>
<protein>
    <submittedName>
        <fullName evidence="1">Uncharacterized protein</fullName>
    </submittedName>
</protein>
<proteinExistence type="predicted"/>
<dbReference type="Gene3D" id="1.10.357.40">
    <property type="entry name" value="YbiA-like"/>
    <property type="match status" value="1"/>
</dbReference>
<comment type="caution">
    <text evidence="1">The sequence shown here is derived from an EMBL/GenBank/DDBJ whole genome shotgun (WGS) entry which is preliminary data.</text>
</comment>
<sequence>MTIANWFKFRQNPELRKMLFQTGQSLLVEATSRIYTGVAEWTFILRGLLRRIDGPGRMFLASF</sequence>
<dbReference type="EMBL" id="CAJEWN010000688">
    <property type="protein sequence ID" value="CAD2188386.1"/>
    <property type="molecule type" value="Genomic_DNA"/>
</dbReference>
<dbReference type="SUPFAM" id="SSF143990">
    <property type="entry name" value="YbiA-like"/>
    <property type="match status" value="1"/>
</dbReference>
<accession>A0A6V7WN34</accession>
<dbReference type="Proteomes" id="UP000580250">
    <property type="component" value="Unassembled WGS sequence"/>
</dbReference>
<gene>
    <name evidence="1" type="ORF">MENT_LOCUS41031</name>
</gene>
<evidence type="ECO:0000313" key="2">
    <source>
        <dbReference type="Proteomes" id="UP000580250"/>
    </source>
</evidence>
<reference evidence="1 2" key="1">
    <citation type="submission" date="2020-08" db="EMBL/GenBank/DDBJ databases">
        <authorList>
            <person name="Koutsovoulos G."/>
            <person name="Danchin GJ E."/>
        </authorList>
    </citation>
    <scope>NUCLEOTIDE SEQUENCE [LARGE SCALE GENOMIC DNA]</scope>
</reference>
<dbReference type="AlphaFoldDB" id="A0A6V7WN34"/>
<dbReference type="OrthoDB" id="206452at2759"/>
<name>A0A6V7WN34_MELEN</name>